<accession>A0A4V6Y7A2</accession>
<dbReference type="AlphaFoldDB" id="A0A4V6Y7A2"/>
<dbReference type="EMBL" id="SZZP01000019">
    <property type="protein sequence ID" value="TKV78005.1"/>
    <property type="molecule type" value="Genomic_DNA"/>
</dbReference>
<dbReference type="RefSeq" id="WP_137481819.1">
    <property type="nucleotide sequence ID" value="NZ_SZZP01000019.1"/>
</dbReference>
<evidence type="ECO:0000313" key="1">
    <source>
        <dbReference type="EMBL" id="TKV78005.1"/>
    </source>
</evidence>
<proteinExistence type="predicted"/>
<name>A0A4V6Y7A2_BRAEL</name>
<dbReference type="Pfam" id="PF13481">
    <property type="entry name" value="AAA_25"/>
    <property type="match status" value="1"/>
</dbReference>
<dbReference type="InterPro" id="IPR027417">
    <property type="entry name" value="P-loop_NTPase"/>
</dbReference>
<organism evidence="1 2">
    <name type="scientific">Bradyrhizobium elkanii</name>
    <dbReference type="NCBI Taxonomy" id="29448"/>
    <lineage>
        <taxon>Bacteria</taxon>
        <taxon>Pseudomonadati</taxon>
        <taxon>Pseudomonadota</taxon>
        <taxon>Alphaproteobacteria</taxon>
        <taxon>Hyphomicrobiales</taxon>
        <taxon>Nitrobacteraceae</taxon>
        <taxon>Bradyrhizobium</taxon>
    </lineage>
</organism>
<dbReference type="Gene3D" id="3.40.50.300">
    <property type="entry name" value="P-loop containing nucleotide triphosphate hydrolases"/>
    <property type="match status" value="1"/>
</dbReference>
<reference evidence="1 2" key="1">
    <citation type="submission" date="2019-05" db="EMBL/GenBank/DDBJ databases">
        <title>Draft Genome of Bradyrhizobium elkanii strain SEMIA 938, Used in Commercial Inoculants for Lupinus spp. in Brazil.</title>
        <authorList>
            <person name="Hungria M."/>
            <person name="Delamuta J.R.M."/>
            <person name="Ribeiro R.A."/>
            <person name="Nogueira M.A."/>
        </authorList>
    </citation>
    <scope>NUCLEOTIDE SEQUENCE [LARGE SCALE GENOMIC DNA]</scope>
    <source>
        <strain evidence="1 2">Semia 938</strain>
    </source>
</reference>
<gene>
    <name evidence="1" type="ORF">FDV58_27790</name>
</gene>
<evidence type="ECO:0000313" key="2">
    <source>
        <dbReference type="Proteomes" id="UP000305095"/>
    </source>
</evidence>
<comment type="caution">
    <text evidence="1">The sequence shown here is derived from an EMBL/GenBank/DDBJ whole genome shotgun (WGS) entry which is preliminary data.</text>
</comment>
<dbReference type="SUPFAM" id="SSF52540">
    <property type="entry name" value="P-loop containing nucleoside triphosphate hydrolases"/>
    <property type="match status" value="1"/>
</dbReference>
<dbReference type="Proteomes" id="UP000305095">
    <property type="component" value="Unassembled WGS sequence"/>
</dbReference>
<protein>
    <submittedName>
        <fullName evidence="1">AAA family ATPase</fullName>
    </submittedName>
</protein>
<sequence length="529" mass="57364">MLQLPQLAMEIEKSKVVARGLDELLPLHAAEAQTADEGYPLERATAEAANDGTGTDVETDVLEIPGEVSQALESWDRILANVERKLIPKQFTRAATEVLRFASPEEMPDLWQHLVDRLHAMGEGYGLSVGVMQTLMAAATVAPPDHPPSNAARAGASEFTGVLPKVGVDITSTKPLELTYFDECGAYTKKRWILKGIIALGETSAWIAPPGAGKSALLTEIAVHCAAQVDWRGHRAKVGYGVVVLALERGDLFKRRLRVYHERDKLKGLPIAVADAIIDLIDPNSVDIIVSTVRAAERQFGREVGLIIVDTYAKGIAANGGDEDKARDQNRAAANLRRVHAQLKVHIALVGHTGKDENRGARGSNAHVGDVDVMVQIRGKVTKVAQVIKGNDQPERTVARFKLEAFELGRDDDGEPVTTAIVTTEFAQEKNDIGAAYIGAKKLASKPNLQAALDALHKCMAESAALRPAGAQLPAGVTGVTMKAWRSRLEESSIINPKGNPREQFRRIHVTLKKEGFIDICEDFVWPVT</sequence>